<gene>
    <name evidence="1" type="ORF">F7R13_14015</name>
</gene>
<evidence type="ECO:0000313" key="1">
    <source>
        <dbReference type="EMBL" id="KAB0675689.1"/>
    </source>
</evidence>
<reference evidence="1 2" key="1">
    <citation type="submission" date="2019-09" db="EMBL/GenBank/DDBJ databases">
        <title>Draft genome sequences of 48 bacterial type strains from the CCUG.</title>
        <authorList>
            <person name="Tunovic T."/>
            <person name="Pineiro-Iglesias B."/>
            <person name="Unosson C."/>
            <person name="Inganas E."/>
            <person name="Ohlen M."/>
            <person name="Cardew S."/>
            <person name="Jensie-Markopoulos S."/>
            <person name="Salva-Serra F."/>
            <person name="Jaen-Luchoro D."/>
            <person name="Karlsson R."/>
            <person name="Svensson-Stadler L."/>
            <person name="Chun J."/>
            <person name="Moore E."/>
        </authorList>
    </citation>
    <scope>NUCLEOTIDE SEQUENCE [LARGE SCALE GENOMIC DNA]</scope>
    <source>
        <strain evidence="1 2">CCUG 65687</strain>
    </source>
</reference>
<protein>
    <submittedName>
        <fullName evidence="1">Uncharacterized protein</fullName>
    </submittedName>
</protein>
<accession>A0A6L3NJ86</accession>
<name>A0A6L3NJ86_9BURK</name>
<proteinExistence type="predicted"/>
<dbReference type="Proteomes" id="UP000473571">
    <property type="component" value="Unassembled WGS sequence"/>
</dbReference>
<dbReference type="EMBL" id="VZOL01000154">
    <property type="protein sequence ID" value="KAB0675689.1"/>
    <property type="molecule type" value="Genomic_DNA"/>
</dbReference>
<comment type="caution">
    <text evidence="1">The sequence shown here is derived from an EMBL/GenBank/DDBJ whole genome shotgun (WGS) entry which is preliminary data.</text>
</comment>
<dbReference type="AlphaFoldDB" id="A0A6L3NJ86"/>
<sequence length="153" mass="16523">MFLYHGGRVAVRGRHGEVSCRARRCARAVSAGARRGARLQSGPDALASSPCMRATSSTDTQTHDACGDGCFPAGACALLSRSGLETMVRHACGDRKILKIFPRHTKKLCSGNFCAALLPVRCYAKQWTERAPGRHAPGARYQRCSWLTTLCGN</sequence>
<evidence type="ECO:0000313" key="2">
    <source>
        <dbReference type="Proteomes" id="UP000473571"/>
    </source>
</evidence>
<organism evidence="1 2">
    <name type="scientific">Burkholderia territorii</name>
    <dbReference type="NCBI Taxonomy" id="1503055"/>
    <lineage>
        <taxon>Bacteria</taxon>
        <taxon>Pseudomonadati</taxon>
        <taxon>Pseudomonadota</taxon>
        <taxon>Betaproteobacteria</taxon>
        <taxon>Burkholderiales</taxon>
        <taxon>Burkholderiaceae</taxon>
        <taxon>Burkholderia</taxon>
        <taxon>Burkholderia cepacia complex</taxon>
    </lineage>
</organism>